<keyword evidence="3" id="KW-0238">DNA-binding</keyword>
<dbReference type="GO" id="GO:0005634">
    <property type="term" value="C:nucleus"/>
    <property type="evidence" value="ECO:0007669"/>
    <property type="project" value="UniProtKB-SubCell"/>
</dbReference>
<evidence type="ECO:0000256" key="2">
    <source>
        <dbReference type="ARBA" id="ARBA00023015"/>
    </source>
</evidence>
<dbReference type="InterPro" id="IPR045314">
    <property type="entry name" value="bZIP_plant_GBF1"/>
</dbReference>
<evidence type="ECO:0000256" key="1">
    <source>
        <dbReference type="ARBA" id="ARBA00004123"/>
    </source>
</evidence>
<accession>Q69TJ0</accession>
<dbReference type="PANTHER" id="PTHR45764:SF76">
    <property type="entry name" value="OS02G0132500 PROTEIN"/>
    <property type="match status" value="1"/>
</dbReference>
<dbReference type="GO" id="GO:0003677">
    <property type="term" value="F:DNA binding"/>
    <property type="evidence" value="ECO:0007669"/>
    <property type="project" value="UniProtKB-KW"/>
</dbReference>
<gene>
    <name evidence="7" type="ORF">OSJNBa0090D06.49</name>
    <name evidence="6" type="ORF">P0698A06.9</name>
</gene>
<dbReference type="Proteomes" id="UP000000763">
    <property type="component" value="Chromosome 6"/>
</dbReference>
<protein>
    <submittedName>
        <fullName evidence="7">Uncharacterized protein</fullName>
    </submittedName>
</protein>
<reference evidence="8" key="3">
    <citation type="journal article" date="2005" name="Nature">
        <title>The map-based sequence of the rice genome.</title>
        <authorList>
            <consortium name="International rice genome sequencing project (IRGSP)"/>
            <person name="Matsumoto T."/>
            <person name="Wu J."/>
            <person name="Kanamori H."/>
            <person name="Katayose Y."/>
            <person name="Fujisawa M."/>
            <person name="Namiki N."/>
            <person name="Mizuno H."/>
            <person name="Yamamoto K."/>
            <person name="Antonio B.A."/>
            <person name="Baba T."/>
            <person name="Sakata K."/>
            <person name="Nagamura Y."/>
            <person name="Aoki H."/>
            <person name="Arikawa K."/>
            <person name="Arita K."/>
            <person name="Bito T."/>
            <person name="Chiden Y."/>
            <person name="Fujitsuka N."/>
            <person name="Fukunaka R."/>
            <person name="Hamada M."/>
            <person name="Harada C."/>
            <person name="Hayashi A."/>
            <person name="Hijishita S."/>
            <person name="Honda M."/>
            <person name="Hosokawa S."/>
            <person name="Ichikawa Y."/>
            <person name="Idonuma A."/>
            <person name="Iijima M."/>
            <person name="Ikeda M."/>
            <person name="Ikeno M."/>
            <person name="Ito K."/>
            <person name="Ito S."/>
            <person name="Ito T."/>
            <person name="Ito Y."/>
            <person name="Ito Y."/>
            <person name="Iwabuchi A."/>
            <person name="Kamiya K."/>
            <person name="Karasawa W."/>
            <person name="Kurita K."/>
            <person name="Katagiri S."/>
            <person name="Kikuta A."/>
            <person name="Kobayashi H."/>
            <person name="Kobayashi N."/>
            <person name="Machita K."/>
            <person name="Maehara T."/>
            <person name="Masukawa M."/>
            <person name="Mizubayashi T."/>
            <person name="Mukai Y."/>
            <person name="Nagasaki H."/>
            <person name="Nagata Y."/>
            <person name="Naito S."/>
            <person name="Nakashima M."/>
            <person name="Nakama Y."/>
            <person name="Nakamichi Y."/>
            <person name="Nakamura M."/>
            <person name="Meguro A."/>
            <person name="Negishi M."/>
            <person name="Ohta I."/>
            <person name="Ohta T."/>
            <person name="Okamoto M."/>
            <person name="Ono N."/>
            <person name="Saji S."/>
            <person name="Sakaguchi M."/>
            <person name="Sakai K."/>
            <person name="Shibata M."/>
            <person name="Shimokawa T."/>
            <person name="Song J."/>
            <person name="Takazaki Y."/>
            <person name="Terasawa K."/>
            <person name="Tsugane M."/>
            <person name="Tsuji K."/>
            <person name="Ueda S."/>
            <person name="Waki K."/>
            <person name="Yamagata H."/>
            <person name="Yamamoto M."/>
            <person name="Yamamoto S."/>
            <person name="Yamane H."/>
            <person name="Yoshiki S."/>
            <person name="Yoshihara R."/>
            <person name="Yukawa K."/>
            <person name="Zhong H."/>
            <person name="Yano M."/>
            <person name="Yuan Q."/>
            <person name="Ouyang S."/>
            <person name="Liu J."/>
            <person name="Jones K.M."/>
            <person name="Gansberger K."/>
            <person name="Moffat K."/>
            <person name="Hill J."/>
            <person name="Bera J."/>
            <person name="Fadrosh D."/>
            <person name="Jin S."/>
            <person name="Johri S."/>
            <person name="Kim M."/>
            <person name="Overton L."/>
            <person name="Reardon M."/>
            <person name="Tsitrin T."/>
            <person name="Vuong H."/>
            <person name="Weaver B."/>
            <person name="Ciecko A."/>
            <person name="Tallon L."/>
            <person name="Jackson J."/>
            <person name="Pai G."/>
            <person name="Aken S.V."/>
            <person name="Utterback T."/>
            <person name="Reidmuller S."/>
            <person name="Feldblyum T."/>
            <person name="Hsiao J."/>
            <person name="Zismann V."/>
            <person name="Iobst S."/>
            <person name="de Vazeille A.R."/>
            <person name="Buell C.R."/>
            <person name="Ying K."/>
            <person name="Li Y."/>
            <person name="Lu T."/>
            <person name="Huang Y."/>
            <person name="Zhao Q."/>
            <person name="Feng Q."/>
            <person name="Zhang L."/>
            <person name="Zhu J."/>
            <person name="Weng Q."/>
            <person name="Mu J."/>
            <person name="Lu Y."/>
            <person name="Fan D."/>
            <person name="Liu Y."/>
            <person name="Guan J."/>
            <person name="Zhang Y."/>
            <person name="Yu S."/>
            <person name="Liu X."/>
            <person name="Zhang Y."/>
            <person name="Hong G."/>
            <person name="Han B."/>
            <person name="Choisne N."/>
            <person name="Demange N."/>
            <person name="Orjeda G."/>
            <person name="Samain S."/>
            <person name="Cattolico L."/>
            <person name="Pelletier E."/>
            <person name="Couloux A."/>
            <person name="Segurens B."/>
            <person name="Wincker P."/>
            <person name="D'Hont A."/>
            <person name="Scarpelli C."/>
            <person name="Weissenbach J."/>
            <person name="Salanoubat M."/>
            <person name="Quetier F."/>
            <person name="Yu Y."/>
            <person name="Kim H.R."/>
            <person name="Rambo T."/>
            <person name="Currie J."/>
            <person name="Collura K."/>
            <person name="Luo M."/>
            <person name="Yang T."/>
            <person name="Ammiraju J.S.S."/>
            <person name="Engler F."/>
            <person name="Soderlund C."/>
            <person name="Wing R.A."/>
            <person name="Palmer L.E."/>
            <person name="de la Bastide M."/>
            <person name="Spiegel L."/>
            <person name="Nascimento L."/>
            <person name="Zutavern T."/>
            <person name="O'Shaughnessy A."/>
            <person name="Dike S."/>
            <person name="Dedhia N."/>
            <person name="Preston R."/>
            <person name="Balija V."/>
            <person name="McCombie W.R."/>
            <person name="Chow T."/>
            <person name="Chen H."/>
            <person name="Chung M."/>
            <person name="Chen C."/>
            <person name="Shaw J."/>
            <person name="Wu H."/>
            <person name="Hsiao K."/>
            <person name="Chao Y."/>
            <person name="Chu M."/>
            <person name="Cheng C."/>
            <person name="Hour A."/>
            <person name="Lee P."/>
            <person name="Lin S."/>
            <person name="Lin Y."/>
            <person name="Liou J."/>
            <person name="Liu S."/>
            <person name="Hsing Y."/>
            <person name="Raghuvanshi S."/>
            <person name="Mohanty A."/>
            <person name="Bharti A.K."/>
            <person name="Gaur A."/>
            <person name="Gupta V."/>
            <person name="Kumar D."/>
            <person name="Ravi V."/>
            <person name="Vij S."/>
            <person name="Kapur A."/>
            <person name="Khurana P."/>
            <person name="Khurana P."/>
            <person name="Khurana J.P."/>
            <person name="Tyagi A.K."/>
            <person name="Gaikwad K."/>
            <person name="Singh A."/>
            <person name="Dalal V."/>
            <person name="Srivastava S."/>
            <person name="Dixit A."/>
            <person name="Pal A.K."/>
            <person name="Ghazi I.A."/>
            <person name="Yadav M."/>
            <person name="Pandit A."/>
            <person name="Bhargava A."/>
            <person name="Sureshbabu K."/>
            <person name="Batra K."/>
            <person name="Sharma T.R."/>
            <person name="Mohapatra T."/>
            <person name="Singh N.K."/>
            <person name="Messing J."/>
            <person name="Nelson A.B."/>
            <person name="Fuks G."/>
            <person name="Kavchok S."/>
            <person name="Keizer G."/>
            <person name="Linton E."/>
            <person name="Llaca V."/>
            <person name="Song R."/>
            <person name="Tanyolac B."/>
            <person name="Young S."/>
            <person name="Ho-Il K."/>
            <person name="Hahn J.H."/>
            <person name="Sangsakoo G."/>
            <person name="Vanavichit A."/>
            <person name="de Mattos Luiz.A.T."/>
            <person name="Zimmer P.D."/>
            <person name="Malone G."/>
            <person name="Dellagostin O."/>
            <person name="de Oliveira A.C."/>
            <person name="Bevan M."/>
            <person name="Bancroft I."/>
            <person name="Minx P."/>
            <person name="Cordum H."/>
            <person name="Wilson R."/>
            <person name="Cheng Z."/>
            <person name="Jin W."/>
            <person name="Jiang J."/>
            <person name="Leong S.A."/>
            <person name="Iwama H."/>
            <person name="Gojobori T."/>
            <person name="Itoh T."/>
            <person name="Niimura Y."/>
            <person name="Fujii Y."/>
            <person name="Habara T."/>
            <person name="Sakai H."/>
            <person name="Sato Y."/>
            <person name="Wilson G."/>
            <person name="Kumar K."/>
            <person name="McCouch S."/>
            <person name="Juretic N."/>
            <person name="Hoen D."/>
            <person name="Wright S."/>
            <person name="Bruskiewich R."/>
            <person name="Bureau T."/>
            <person name="Miyao A."/>
            <person name="Hirochika H."/>
            <person name="Nishikawa T."/>
            <person name="Kadowaki K."/>
            <person name="Sugiura M."/>
            <person name="Burr B."/>
            <person name="Sasaki T."/>
        </authorList>
    </citation>
    <scope>NUCLEOTIDE SEQUENCE [LARGE SCALE GENOMIC DNA]</scope>
    <source>
        <strain evidence="8">cv. Nipponbare</strain>
    </source>
</reference>
<reference evidence="7" key="2">
    <citation type="submission" date="2002-02" db="EMBL/GenBank/DDBJ databases">
        <title>Oryza sativa nipponbare(GA3) genomic DNA, chromosome 6, BAC clone:OSJNBa0090D06.</title>
        <authorList>
            <person name="Sasaki T."/>
            <person name="Matsumoto T."/>
            <person name="Yamamoto K."/>
        </authorList>
    </citation>
    <scope>NUCLEOTIDE SEQUENCE</scope>
</reference>
<evidence type="ECO:0000313" key="7">
    <source>
        <dbReference type="EMBL" id="BAD35817.1"/>
    </source>
</evidence>
<evidence type="ECO:0000256" key="5">
    <source>
        <dbReference type="ARBA" id="ARBA00023242"/>
    </source>
</evidence>
<reference evidence="8" key="4">
    <citation type="journal article" date="2008" name="Nucleic Acids Res.">
        <title>The rice annotation project database (RAP-DB): 2008 update.</title>
        <authorList>
            <consortium name="The rice annotation project (RAP)"/>
        </authorList>
    </citation>
    <scope>GENOME REANNOTATION</scope>
    <source>
        <strain evidence="8">cv. Nipponbare</strain>
    </source>
</reference>
<dbReference type="PANTHER" id="PTHR45764">
    <property type="entry name" value="BZIP TRANSCRIPTION FACTOR 44"/>
    <property type="match status" value="1"/>
</dbReference>
<reference evidence="6" key="1">
    <citation type="submission" date="2001-04" db="EMBL/GenBank/DDBJ databases">
        <title>Oryza sativa nipponbare(GA3) genomic DNA, chromosome 6, PAC clone:P0698A06.</title>
        <authorList>
            <person name="Sasaki T."/>
            <person name="Matsumoto T."/>
            <person name="Yamamoto K."/>
        </authorList>
    </citation>
    <scope>NUCLEOTIDE SEQUENCE</scope>
</reference>
<comment type="subcellular location">
    <subcellularLocation>
        <location evidence="1">Nucleus</location>
    </subcellularLocation>
</comment>
<evidence type="ECO:0000256" key="4">
    <source>
        <dbReference type="ARBA" id="ARBA00023163"/>
    </source>
</evidence>
<dbReference type="GO" id="GO:0003700">
    <property type="term" value="F:DNA-binding transcription factor activity"/>
    <property type="evidence" value="ECO:0007669"/>
    <property type="project" value="InterPro"/>
</dbReference>
<dbReference type="AlphaFoldDB" id="Q69TJ0"/>
<keyword evidence="2" id="KW-0805">Transcription regulation</keyword>
<dbReference type="CDD" id="cd14702">
    <property type="entry name" value="bZIP_plant_GBF1"/>
    <property type="match status" value="1"/>
</dbReference>
<proteinExistence type="predicted"/>
<sequence length="190" mass="21303">MRRCRAFGGDAVPVHLPIDWLVLNGFLKRERGEHGVGGGGEGGGCRQRWPVRRLRMRKQSHLDDLTSQVAHLRRDNAHVAAALSLTTQGLLVVDAENAVLRTQAAELAARLASLNDILCSHRLTAETAMVETNNNKKKIYLPLGAILSFRKNTRHFQSENNKIMRSVSYGKFHIFCSVLEQFHVFSVYLS</sequence>
<keyword evidence="5" id="KW-0539">Nucleus</keyword>
<evidence type="ECO:0000313" key="8">
    <source>
        <dbReference type="Proteomes" id="UP000000763"/>
    </source>
</evidence>
<dbReference type="EMBL" id="AP004738">
    <property type="protein sequence ID" value="BAD35817.1"/>
    <property type="molecule type" value="Genomic_DNA"/>
</dbReference>
<dbReference type="EMBL" id="AP003514">
    <property type="protein sequence ID" value="BAD35261.1"/>
    <property type="molecule type" value="Genomic_DNA"/>
</dbReference>
<keyword evidence="4" id="KW-0804">Transcription</keyword>
<name>Q69TJ0_ORYSJ</name>
<evidence type="ECO:0000256" key="3">
    <source>
        <dbReference type="ARBA" id="ARBA00023125"/>
    </source>
</evidence>
<evidence type="ECO:0000313" key="6">
    <source>
        <dbReference type="EMBL" id="BAD35261.1"/>
    </source>
</evidence>
<organism evidence="7 8">
    <name type="scientific">Oryza sativa subsp. japonica</name>
    <name type="common">Rice</name>
    <dbReference type="NCBI Taxonomy" id="39947"/>
    <lineage>
        <taxon>Eukaryota</taxon>
        <taxon>Viridiplantae</taxon>
        <taxon>Streptophyta</taxon>
        <taxon>Embryophyta</taxon>
        <taxon>Tracheophyta</taxon>
        <taxon>Spermatophyta</taxon>
        <taxon>Magnoliopsida</taxon>
        <taxon>Liliopsida</taxon>
        <taxon>Poales</taxon>
        <taxon>Poaceae</taxon>
        <taxon>BOP clade</taxon>
        <taxon>Oryzoideae</taxon>
        <taxon>Oryzeae</taxon>
        <taxon>Oryzinae</taxon>
        <taxon>Oryza</taxon>
        <taxon>Oryza sativa</taxon>
    </lineage>
</organism>